<name>A0A951QIK2_9CYAN</name>
<proteinExistence type="predicted"/>
<dbReference type="AlphaFoldDB" id="A0A951QIK2"/>
<gene>
    <name evidence="2" type="ORF">KME60_04505</name>
</gene>
<reference evidence="2" key="2">
    <citation type="journal article" date="2022" name="Microbiol. Resour. Announc.">
        <title>Metagenome Sequencing to Explore Phylogenomics of Terrestrial Cyanobacteria.</title>
        <authorList>
            <person name="Ward R.D."/>
            <person name="Stajich J.E."/>
            <person name="Johansen J.R."/>
            <person name="Huntemann M."/>
            <person name="Clum A."/>
            <person name="Foster B."/>
            <person name="Foster B."/>
            <person name="Roux S."/>
            <person name="Palaniappan K."/>
            <person name="Varghese N."/>
            <person name="Mukherjee S."/>
            <person name="Reddy T.B.K."/>
            <person name="Daum C."/>
            <person name="Copeland A."/>
            <person name="Chen I.A."/>
            <person name="Ivanova N.N."/>
            <person name="Kyrpides N.C."/>
            <person name="Shapiro N."/>
            <person name="Eloe-Fadrosh E.A."/>
            <person name="Pietrasiak N."/>
        </authorList>
    </citation>
    <scope>NUCLEOTIDE SEQUENCE</scope>
    <source>
        <strain evidence="2">GSE-NOS-MK-12-04C</strain>
    </source>
</reference>
<accession>A0A951QIK2</accession>
<sequence length="106" mass="12739">MVIIVVLINTMISLLLFYVAWRIWQLRRRLANIANILIAADLSSYAVLHEAPKAIYRRQENIYKTRLVNQTLQLQIQQFRQIFGLLLLGQQLWRRYFHKLRSESKK</sequence>
<dbReference type="EMBL" id="JAHHGZ010000004">
    <property type="protein sequence ID" value="MBW4666707.1"/>
    <property type="molecule type" value="Genomic_DNA"/>
</dbReference>
<evidence type="ECO:0000256" key="1">
    <source>
        <dbReference type="SAM" id="Phobius"/>
    </source>
</evidence>
<evidence type="ECO:0000313" key="3">
    <source>
        <dbReference type="Proteomes" id="UP000729701"/>
    </source>
</evidence>
<dbReference type="Proteomes" id="UP000729701">
    <property type="component" value="Unassembled WGS sequence"/>
</dbReference>
<comment type="caution">
    <text evidence="2">The sequence shown here is derived from an EMBL/GenBank/DDBJ whole genome shotgun (WGS) entry which is preliminary data.</text>
</comment>
<organism evidence="2 3">
    <name type="scientific">Cyanomargarita calcarea GSE-NOS-MK-12-04C</name>
    <dbReference type="NCBI Taxonomy" id="2839659"/>
    <lineage>
        <taxon>Bacteria</taxon>
        <taxon>Bacillati</taxon>
        <taxon>Cyanobacteriota</taxon>
        <taxon>Cyanophyceae</taxon>
        <taxon>Nostocales</taxon>
        <taxon>Cyanomargaritaceae</taxon>
        <taxon>Cyanomargarita</taxon>
    </lineage>
</organism>
<reference evidence="2" key="1">
    <citation type="submission" date="2021-05" db="EMBL/GenBank/DDBJ databases">
        <authorList>
            <person name="Pietrasiak N."/>
            <person name="Ward R."/>
            <person name="Stajich J.E."/>
            <person name="Kurbessoian T."/>
        </authorList>
    </citation>
    <scope>NUCLEOTIDE SEQUENCE</scope>
    <source>
        <strain evidence="2">GSE-NOS-MK-12-04C</strain>
    </source>
</reference>
<feature type="transmembrane region" description="Helical" evidence="1">
    <location>
        <begin position="6"/>
        <end position="24"/>
    </location>
</feature>
<keyword evidence="1" id="KW-0472">Membrane</keyword>
<keyword evidence="1" id="KW-1133">Transmembrane helix</keyword>
<protein>
    <submittedName>
        <fullName evidence="2">Uncharacterized protein</fullName>
    </submittedName>
</protein>
<keyword evidence="1" id="KW-0812">Transmembrane</keyword>
<evidence type="ECO:0000313" key="2">
    <source>
        <dbReference type="EMBL" id="MBW4666707.1"/>
    </source>
</evidence>